<evidence type="ECO:0000259" key="5">
    <source>
        <dbReference type="Pfam" id="PF09994"/>
    </source>
</evidence>
<dbReference type="PROSITE" id="PS50082">
    <property type="entry name" value="WD_REPEATS_2"/>
    <property type="match status" value="4"/>
</dbReference>
<feature type="compositionally biased region" description="Low complexity" evidence="4">
    <location>
        <begin position="957"/>
        <end position="970"/>
    </location>
</feature>
<feature type="region of interest" description="Disordered" evidence="4">
    <location>
        <begin position="854"/>
        <end position="927"/>
    </location>
</feature>
<organism evidence="6 7">
    <name type="scientific">Paramarasmius palmivorus</name>
    <dbReference type="NCBI Taxonomy" id="297713"/>
    <lineage>
        <taxon>Eukaryota</taxon>
        <taxon>Fungi</taxon>
        <taxon>Dikarya</taxon>
        <taxon>Basidiomycota</taxon>
        <taxon>Agaricomycotina</taxon>
        <taxon>Agaricomycetes</taxon>
        <taxon>Agaricomycetidae</taxon>
        <taxon>Agaricales</taxon>
        <taxon>Marasmiineae</taxon>
        <taxon>Marasmiaceae</taxon>
        <taxon>Paramarasmius</taxon>
    </lineage>
</organism>
<feature type="region of interest" description="Disordered" evidence="4">
    <location>
        <begin position="327"/>
        <end position="346"/>
    </location>
</feature>
<evidence type="ECO:0000313" key="7">
    <source>
        <dbReference type="Proteomes" id="UP001383192"/>
    </source>
</evidence>
<dbReference type="AlphaFoldDB" id="A0AAW0E568"/>
<proteinExistence type="predicted"/>
<dbReference type="PROSITE" id="PS00678">
    <property type="entry name" value="WD_REPEATS_1"/>
    <property type="match status" value="1"/>
</dbReference>
<keyword evidence="7" id="KW-1185">Reference proteome</keyword>
<comment type="caution">
    <text evidence="6">The sequence shown here is derived from an EMBL/GenBank/DDBJ whole genome shotgun (WGS) entry which is preliminary data.</text>
</comment>
<feature type="repeat" description="WD" evidence="3">
    <location>
        <begin position="1097"/>
        <end position="1131"/>
    </location>
</feature>
<gene>
    <name evidence="6" type="ORF">VNI00_000887</name>
</gene>
<dbReference type="InterPro" id="IPR018712">
    <property type="entry name" value="Tle1-like_cat"/>
</dbReference>
<keyword evidence="1 3" id="KW-0853">WD repeat</keyword>
<dbReference type="Pfam" id="PF09994">
    <property type="entry name" value="T6SS_Tle1-like_cat"/>
    <property type="match status" value="1"/>
</dbReference>
<feature type="compositionally biased region" description="Polar residues" evidence="4">
    <location>
        <begin position="918"/>
        <end position="927"/>
    </location>
</feature>
<dbReference type="InterPro" id="IPR001680">
    <property type="entry name" value="WD40_rpt"/>
</dbReference>
<feature type="repeat" description="WD" evidence="3">
    <location>
        <begin position="666"/>
        <end position="707"/>
    </location>
</feature>
<feature type="compositionally biased region" description="Polar residues" evidence="4">
    <location>
        <begin position="854"/>
        <end position="884"/>
    </location>
</feature>
<dbReference type="InterPro" id="IPR019775">
    <property type="entry name" value="WD40_repeat_CS"/>
</dbReference>
<protein>
    <recommendedName>
        <fullName evidence="5">T6SS Phospholipase effector Tle1-like catalytic domain-containing protein</fullName>
    </recommendedName>
</protein>
<reference evidence="6 7" key="1">
    <citation type="submission" date="2024-01" db="EMBL/GenBank/DDBJ databases">
        <title>A draft genome for a cacao thread blight-causing isolate of Paramarasmius palmivorus.</title>
        <authorList>
            <person name="Baruah I.K."/>
            <person name="Bukari Y."/>
            <person name="Amoako-Attah I."/>
            <person name="Meinhardt L.W."/>
            <person name="Bailey B.A."/>
            <person name="Cohen S.P."/>
        </authorList>
    </citation>
    <scope>NUCLEOTIDE SEQUENCE [LARGE SCALE GENOMIC DNA]</scope>
    <source>
        <strain evidence="6 7">GH-12</strain>
    </source>
</reference>
<dbReference type="SUPFAM" id="SSF50998">
    <property type="entry name" value="Quinoprotein alcohol dehydrogenase-like"/>
    <property type="match status" value="1"/>
</dbReference>
<dbReference type="EMBL" id="JAYKXP010000003">
    <property type="protein sequence ID" value="KAK7060123.1"/>
    <property type="molecule type" value="Genomic_DNA"/>
</dbReference>
<dbReference type="InterPro" id="IPR011047">
    <property type="entry name" value="Quinoprotein_ADH-like_sf"/>
</dbReference>
<name>A0AAW0E568_9AGAR</name>
<dbReference type="Pfam" id="PF00400">
    <property type="entry name" value="WD40"/>
    <property type="match status" value="3"/>
</dbReference>
<dbReference type="Pfam" id="PF23410">
    <property type="entry name" value="Beta-prop_VPS8"/>
    <property type="match status" value="1"/>
</dbReference>
<dbReference type="Gene3D" id="2.130.10.10">
    <property type="entry name" value="YVTN repeat-like/Quinoprotein amine dehydrogenase"/>
    <property type="match status" value="2"/>
</dbReference>
<feature type="region of interest" description="Disordered" evidence="4">
    <location>
        <begin position="813"/>
        <end position="833"/>
    </location>
</feature>
<evidence type="ECO:0000256" key="1">
    <source>
        <dbReference type="ARBA" id="ARBA00022574"/>
    </source>
</evidence>
<evidence type="ECO:0000256" key="4">
    <source>
        <dbReference type="SAM" id="MobiDB-lite"/>
    </source>
</evidence>
<feature type="compositionally biased region" description="Basic and acidic residues" evidence="4">
    <location>
        <begin position="334"/>
        <end position="346"/>
    </location>
</feature>
<accession>A0AAW0E568</accession>
<feature type="compositionally biased region" description="Low complexity" evidence="4">
    <location>
        <begin position="220"/>
        <end position="232"/>
    </location>
</feature>
<evidence type="ECO:0000313" key="6">
    <source>
        <dbReference type="EMBL" id="KAK7060123.1"/>
    </source>
</evidence>
<dbReference type="PANTHER" id="PTHR33840:SF1">
    <property type="entry name" value="TLE1 PHOSPHOLIPASE DOMAIN-CONTAINING PROTEIN"/>
    <property type="match status" value="1"/>
</dbReference>
<evidence type="ECO:0000256" key="2">
    <source>
        <dbReference type="ARBA" id="ARBA00022737"/>
    </source>
</evidence>
<feature type="region of interest" description="Disordered" evidence="4">
    <location>
        <begin position="189"/>
        <end position="260"/>
    </location>
</feature>
<dbReference type="SMART" id="SM00320">
    <property type="entry name" value="WD40"/>
    <property type="match status" value="7"/>
</dbReference>
<feature type="repeat" description="WD" evidence="3">
    <location>
        <begin position="1053"/>
        <end position="1094"/>
    </location>
</feature>
<feature type="region of interest" description="Disordered" evidence="4">
    <location>
        <begin position="1"/>
        <end position="29"/>
    </location>
</feature>
<evidence type="ECO:0000256" key="3">
    <source>
        <dbReference type="PROSITE-ProRule" id="PRU00221"/>
    </source>
</evidence>
<feature type="region of interest" description="Disordered" evidence="4">
    <location>
        <begin position="950"/>
        <end position="970"/>
    </location>
</feature>
<dbReference type="Proteomes" id="UP001383192">
    <property type="component" value="Unassembled WGS sequence"/>
</dbReference>
<feature type="domain" description="T6SS Phospholipase effector Tle1-like catalytic" evidence="5">
    <location>
        <begin position="54"/>
        <end position="383"/>
    </location>
</feature>
<dbReference type="PROSITE" id="PS50294">
    <property type="entry name" value="WD_REPEATS_REGION"/>
    <property type="match status" value="3"/>
</dbReference>
<sequence>MDNPSLPGKFDSTDVEDAEDRVNHDQMKPVRRPQRHCSCIHDALPHTYGSRRSRNLVVCIDGTANQFSDKNTNVVELYSRLEKDEALQVTFYNSGIGTYARSSWKSLAYYRQVIGHKIDLAIAWRFENILLSAYRWISEQYETGDRIFLFGFSRGAYQVRVLSAMIEKVGLIHRGNEAQIPFAYDLYQKTTDSNNPPPVTEEKMKKRHKEMGTTKAEGPVKSSEQSVSSGSVHPGTEATGEESFKSQHQSKHHSGGGDADAASFKRTFCRDHVKVHFVGVWDTVSSVGFARNKDLPLTTEGMKHVCLFRHALALDERRVKFLPEFVNGGAGPNSEERDTGPSDRMPHTKEVWFTGTHSDIGGGSIENKSLNQNSPAFRWMTAEASKAGLLLTPFALNWDDYRRGKDVNESLTWIWRLLEILPIKRLTYQDKHQTTRVPHLGHRRKILPGQLVHRSVYGSDRLHMEYKNELGDWNGRDPNQVEPDKFDQVTRHIEDAIDLLGNMDSSRDRTDHFAHLKRTSDMFGSVEAMQAFVNLSQTLFHPVDLNNQSVRRRILATIQVLQELASGLFHRQHLTRQPPVIRELLCNKVFHQTSAFKEESIESLVKGFLNAFGTAEIFSIRRGGPITAFAFSPDSTRIACGTSSGDIFLREVRTGAGVEPTWNMMDETSNDPISCLAFSPDGKSIASGSSDAKIRIWDSETGKRINDWYNPAGANILSVSFAWDGQLVATSDSDVYVFEPAFSHHHVYDEKFPEEPSDTLQSHEHDVLLAAFSPKIETAIRPNGKNSLSGILVPSRGPIDAALGNLYTANAHGDKSERGLPHAKSMSQSSTIGVNVKQSSLAAASLNDATSYASITGPTRNEPPSTALPNSNVSISEPTYQEPSTGRALNGGGATSYASIPQPGPSSDEPRDAGLPNDNVSLTSNETPTMKQQGWMEWLGVITSKLSVVPSSPPTCTPESSVPSPSTLSRPTQYIVSGSRDKTFCVWQPEVIGGSWKSPPQNDEIRAVAFSPNGSKFFIGSRDGSVSRWDNKSQVKEYLWLASASKGDPSLFPGGMRIPVNSLAIAPRRTYIACGLEDGRVTLWDISTKGTAKFRLQVEHSSSVMSVSFSPDEKRFAACTREGIVFVWDIDGPDGQCILEQLTQNDLWHP</sequence>
<dbReference type="InterPro" id="IPR015943">
    <property type="entry name" value="WD40/YVTN_repeat-like_dom_sf"/>
</dbReference>
<feature type="repeat" description="WD" evidence="3">
    <location>
        <begin position="998"/>
        <end position="1030"/>
    </location>
</feature>
<dbReference type="PANTHER" id="PTHR33840">
    <property type="match status" value="1"/>
</dbReference>
<keyword evidence="2" id="KW-0677">Repeat</keyword>